<keyword evidence="2" id="KW-0186">Copper</keyword>
<dbReference type="SUPFAM" id="SSF49503">
    <property type="entry name" value="Cupredoxins"/>
    <property type="match status" value="2"/>
</dbReference>
<keyword evidence="1" id="KW-0479">Metal-binding</keyword>
<evidence type="ECO:0000259" key="4">
    <source>
        <dbReference type="Pfam" id="PF00127"/>
    </source>
</evidence>
<protein>
    <submittedName>
        <fullName evidence="5">Plastocyanin</fullName>
    </submittedName>
</protein>
<dbReference type="RefSeq" id="WP_135500446.1">
    <property type="nucleotide sequence ID" value="NZ_JACHHE010000001.1"/>
</dbReference>
<dbReference type="AlphaFoldDB" id="A0A7W8CNN5"/>
<feature type="region of interest" description="Disordered" evidence="3">
    <location>
        <begin position="24"/>
        <end position="85"/>
    </location>
</feature>
<evidence type="ECO:0000256" key="1">
    <source>
        <dbReference type="ARBA" id="ARBA00022723"/>
    </source>
</evidence>
<evidence type="ECO:0000256" key="2">
    <source>
        <dbReference type="ARBA" id="ARBA00023008"/>
    </source>
</evidence>
<dbReference type="OrthoDB" id="680163at2"/>
<keyword evidence="6" id="KW-1185">Reference proteome</keyword>
<dbReference type="Pfam" id="PF00127">
    <property type="entry name" value="Copper-bind"/>
    <property type="match status" value="1"/>
</dbReference>
<feature type="compositionally biased region" description="Acidic residues" evidence="3">
    <location>
        <begin position="45"/>
        <end position="68"/>
    </location>
</feature>
<dbReference type="PANTHER" id="PTHR36507:SF1">
    <property type="entry name" value="BLL1555 PROTEIN"/>
    <property type="match status" value="1"/>
</dbReference>
<dbReference type="PROSITE" id="PS51257">
    <property type="entry name" value="PROKAR_LIPOPROTEIN"/>
    <property type="match status" value="1"/>
</dbReference>
<dbReference type="EMBL" id="JACHHE010000001">
    <property type="protein sequence ID" value="MBB5178770.1"/>
    <property type="molecule type" value="Genomic_DNA"/>
</dbReference>
<dbReference type="InterPro" id="IPR052721">
    <property type="entry name" value="ET_Amicyanin"/>
</dbReference>
<feature type="domain" description="Blue (type 1) copper" evidence="4">
    <location>
        <begin position="66"/>
        <end position="119"/>
    </location>
</feature>
<name>A0A7W8CNN5_9BACL</name>
<dbReference type="InterPro" id="IPR008972">
    <property type="entry name" value="Cupredoxin"/>
</dbReference>
<dbReference type="GO" id="GO:0005507">
    <property type="term" value="F:copper ion binding"/>
    <property type="evidence" value="ECO:0007669"/>
    <property type="project" value="InterPro"/>
</dbReference>
<dbReference type="PANTHER" id="PTHR36507">
    <property type="entry name" value="BLL1555 PROTEIN"/>
    <property type="match status" value="1"/>
</dbReference>
<dbReference type="GO" id="GO:0009055">
    <property type="term" value="F:electron transfer activity"/>
    <property type="evidence" value="ECO:0007669"/>
    <property type="project" value="InterPro"/>
</dbReference>
<gene>
    <name evidence="5" type="ORF">HNQ44_000192</name>
</gene>
<dbReference type="Proteomes" id="UP000525923">
    <property type="component" value="Unassembled WGS sequence"/>
</dbReference>
<dbReference type="InterPro" id="IPR000923">
    <property type="entry name" value="BlueCu_1"/>
</dbReference>
<sequence length="166" mass="17824">MINKKFGLILAAGILALAACGEEEQPAANDATEVEEQESAPAEETAPEAEEEMPEEDTEKEESAEDDAEKVADEAPEAMSGAASALLANGETTSFVFNEAGEFSIFCEPHPVMKMTVLVEEGAEQMDEVAIDIADYEFVEETITVAPGTTIVWTNQDQVQHNVAIK</sequence>
<evidence type="ECO:0000256" key="3">
    <source>
        <dbReference type="SAM" id="MobiDB-lite"/>
    </source>
</evidence>
<comment type="caution">
    <text evidence="5">The sequence shown here is derived from an EMBL/GenBank/DDBJ whole genome shotgun (WGS) entry which is preliminary data.</text>
</comment>
<organism evidence="5 6">
    <name type="scientific">Planococcus koreensis</name>
    <dbReference type="NCBI Taxonomy" id="112331"/>
    <lineage>
        <taxon>Bacteria</taxon>
        <taxon>Bacillati</taxon>
        <taxon>Bacillota</taxon>
        <taxon>Bacilli</taxon>
        <taxon>Bacillales</taxon>
        <taxon>Caryophanaceae</taxon>
        <taxon>Planococcus</taxon>
    </lineage>
</organism>
<reference evidence="5 6" key="1">
    <citation type="submission" date="2020-08" db="EMBL/GenBank/DDBJ databases">
        <title>Genomic Encyclopedia of Type Strains, Phase IV (KMG-IV): sequencing the most valuable type-strain genomes for metagenomic binning, comparative biology and taxonomic classification.</title>
        <authorList>
            <person name="Goeker M."/>
        </authorList>
    </citation>
    <scope>NUCLEOTIDE SEQUENCE [LARGE SCALE GENOMIC DNA]</scope>
    <source>
        <strain evidence="5 6">DSM 15895</strain>
    </source>
</reference>
<proteinExistence type="predicted"/>
<evidence type="ECO:0000313" key="5">
    <source>
        <dbReference type="EMBL" id="MBB5178770.1"/>
    </source>
</evidence>
<dbReference type="Gene3D" id="2.60.40.420">
    <property type="entry name" value="Cupredoxins - blue copper proteins"/>
    <property type="match status" value="2"/>
</dbReference>
<evidence type="ECO:0000313" key="6">
    <source>
        <dbReference type="Proteomes" id="UP000525923"/>
    </source>
</evidence>
<accession>A0A7W8CNN5</accession>